<dbReference type="STRING" id="299467.A0A443SG42"/>
<feature type="domain" description="FAD-binding PCMH-type" evidence="8">
    <location>
        <begin position="1"/>
        <end position="97"/>
    </location>
</feature>
<dbReference type="GO" id="GO:0005777">
    <property type="term" value="C:peroxisome"/>
    <property type="evidence" value="ECO:0007669"/>
    <property type="project" value="UniProtKB-SubCell"/>
</dbReference>
<keyword evidence="5" id="KW-0274">FAD</keyword>
<dbReference type="InterPro" id="IPR050416">
    <property type="entry name" value="FAD-linked_Oxidoreductase"/>
</dbReference>
<keyword evidence="7" id="KW-0576">Peroxisome</keyword>
<dbReference type="InterPro" id="IPR012951">
    <property type="entry name" value="BBE"/>
</dbReference>
<comment type="caution">
    <text evidence="9">The sequence shown here is derived from an EMBL/GenBank/DDBJ whole genome shotgun (WGS) entry which is preliminary data.</text>
</comment>
<dbReference type="VEuPathDB" id="VectorBase:LDEU005564"/>
<organism evidence="9 10">
    <name type="scientific">Leptotrombidium deliense</name>
    <dbReference type="NCBI Taxonomy" id="299467"/>
    <lineage>
        <taxon>Eukaryota</taxon>
        <taxon>Metazoa</taxon>
        <taxon>Ecdysozoa</taxon>
        <taxon>Arthropoda</taxon>
        <taxon>Chelicerata</taxon>
        <taxon>Arachnida</taxon>
        <taxon>Acari</taxon>
        <taxon>Acariformes</taxon>
        <taxon>Trombidiformes</taxon>
        <taxon>Prostigmata</taxon>
        <taxon>Anystina</taxon>
        <taxon>Parasitengona</taxon>
        <taxon>Trombiculoidea</taxon>
        <taxon>Trombiculidae</taxon>
        <taxon>Leptotrombidium</taxon>
    </lineage>
</organism>
<dbReference type="InterPro" id="IPR006094">
    <property type="entry name" value="Oxid_FAD_bind_N"/>
</dbReference>
<dbReference type="InterPro" id="IPR036318">
    <property type="entry name" value="FAD-bd_PCMH-like_sf"/>
</dbReference>
<comment type="similarity">
    <text evidence="3">Belongs to the oxygen-dependent FAD-linked oxidoreductase family.</text>
</comment>
<evidence type="ECO:0000256" key="4">
    <source>
        <dbReference type="ARBA" id="ARBA00022630"/>
    </source>
</evidence>
<dbReference type="PROSITE" id="PS51387">
    <property type="entry name" value="FAD_PCMH"/>
    <property type="match status" value="1"/>
</dbReference>
<evidence type="ECO:0000313" key="10">
    <source>
        <dbReference type="Proteomes" id="UP000288716"/>
    </source>
</evidence>
<proteinExistence type="inferred from homology"/>
<dbReference type="AlphaFoldDB" id="A0A443SG42"/>
<dbReference type="OrthoDB" id="5954934at2759"/>
<evidence type="ECO:0000256" key="1">
    <source>
        <dbReference type="ARBA" id="ARBA00001974"/>
    </source>
</evidence>
<dbReference type="Pfam" id="PF08031">
    <property type="entry name" value="BBE"/>
    <property type="match status" value="1"/>
</dbReference>
<keyword evidence="10" id="KW-1185">Reference proteome</keyword>
<dbReference type="GO" id="GO:0016491">
    <property type="term" value="F:oxidoreductase activity"/>
    <property type="evidence" value="ECO:0007669"/>
    <property type="project" value="UniProtKB-KW"/>
</dbReference>
<dbReference type="Gene3D" id="3.30.465.10">
    <property type="match status" value="1"/>
</dbReference>
<comment type="cofactor">
    <cofactor evidence="1">
        <name>FAD</name>
        <dbReference type="ChEBI" id="CHEBI:57692"/>
    </cofactor>
</comment>
<reference evidence="9 10" key="1">
    <citation type="journal article" date="2018" name="Gigascience">
        <title>Genomes of trombidid mites reveal novel predicted allergens and laterally-transferred genes associated with secondary metabolism.</title>
        <authorList>
            <person name="Dong X."/>
            <person name="Chaisiri K."/>
            <person name="Xia D."/>
            <person name="Armstrong S.D."/>
            <person name="Fang Y."/>
            <person name="Donnelly M.J."/>
            <person name="Kadowaki T."/>
            <person name="McGarry J.W."/>
            <person name="Darby A.C."/>
            <person name="Makepeace B.L."/>
        </authorList>
    </citation>
    <scope>NUCLEOTIDE SEQUENCE [LARGE SCALE GENOMIC DNA]</scope>
    <source>
        <strain evidence="9">UoL-UT</strain>
    </source>
</reference>
<dbReference type="InterPro" id="IPR016166">
    <property type="entry name" value="FAD-bd_PCMH"/>
</dbReference>
<comment type="subcellular location">
    <subcellularLocation>
        <location evidence="2">Peroxisome</location>
    </subcellularLocation>
</comment>
<dbReference type="Gene3D" id="3.40.462.20">
    <property type="match status" value="1"/>
</dbReference>
<dbReference type="GO" id="GO:0071949">
    <property type="term" value="F:FAD binding"/>
    <property type="evidence" value="ECO:0007669"/>
    <property type="project" value="InterPro"/>
</dbReference>
<dbReference type="InterPro" id="IPR016169">
    <property type="entry name" value="FAD-bd_PCMH_sub2"/>
</dbReference>
<protein>
    <submittedName>
        <fullName evidence="9">Oxidoreductase-like protein</fullName>
    </submittedName>
</protein>
<gene>
    <name evidence="9" type="ORF">B4U80_12969</name>
</gene>
<evidence type="ECO:0000256" key="5">
    <source>
        <dbReference type="ARBA" id="ARBA00022827"/>
    </source>
</evidence>
<dbReference type="Pfam" id="PF01565">
    <property type="entry name" value="FAD_binding_4"/>
    <property type="match status" value="1"/>
</dbReference>
<evidence type="ECO:0000256" key="3">
    <source>
        <dbReference type="ARBA" id="ARBA00005466"/>
    </source>
</evidence>
<dbReference type="PANTHER" id="PTHR42973">
    <property type="entry name" value="BINDING OXIDOREDUCTASE, PUTATIVE (AFU_ORTHOLOGUE AFUA_1G17690)-RELATED"/>
    <property type="match status" value="1"/>
</dbReference>
<accession>A0A443SG42</accession>
<sequence>MLQINTALWNKYEYGVVSGACGAVGVAGLAMGGGVGYITRKHGLLVDNIVSVKIVTANGRLLIANANRNSDLFWAIRGAGAAGFGVVTQFTLKTFPASGIFVWAKLNYSVNGLSLVMRNWQKILQLPNCDTIGFNINRQPFSISPEIFLFTFVITEPSMSNIQLDILKGYLPNVTDNEIKRGTYLEMLQDTNDVWPKCSAFLRHRNWIVKKYLTDEEVQFFSNLIVKRDYAGFGLEPCPSRESQPTRTDTAYVHRDCLFIMRVRYYIHACDPDTVANATMLDEEYYKGLKEVARLLSFSDSGESYQNYENDDLLDWQQRLYAENYKRLQMIKRKFDATNFFRFNHSISLI</sequence>
<evidence type="ECO:0000256" key="2">
    <source>
        <dbReference type="ARBA" id="ARBA00004275"/>
    </source>
</evidence>
<evidence type="ECO:0000256" key="7">
    <source>
        <dbReference type="ARBA" id="ARBA00023140"/>
    </source>
</evidence>
<dbReference type="PANTHER" id="PTHR42973:SF39">
    <property type="entry name" value="FAD-BINDING PCMH-TYPE DOMAIN-CONTAINING PROTEIN"/>
    <property type="match status" value="1"/>
</dbReference>
<dbReference type="Proteomes" id="UP000288716">
    <property type="component" value="Unassembled WGS sequence"/>
</dbReference>
<dbReference type="EMBL" id="NCKV01002724">
    <property type="protein sequence ID" value="RWS26476.1"/>
    <property type="molecule type" value="Genomic_DNA"/>
</dbReference>
<keyword evidence="4" id="KW-0285">Flavoprotein</keyword>
<dbReference type="SUPFAM" id="SSF56176">
    <property type="entry name" value="FAD-binding/transporter-associated domain-like"/>
    <property type="match status" value="1"/>
</dbReference>
<evidence type="ECO:0000313" key="9">
    <source>
        <dbReference type="EMBL" id="RWS26476.1"/>
    </source>
</evidence>
<evidence type="ECO:0000259" key="8">
    <source>
        <dbReference type="PROSITE" id="PS51387"/>
    </source>
</evidence>
<evidence type="ECO:0000256" key="6">
    <source>
        <dbReference type="ARBA" id="ARBA00023002"/>
    </source>
</evidence>
<keyword evidence="6" id="KW-0560">Oxidoreductase</keyword>
<name>A0A443SG42_9ACAR</name>